<evidence type="ECO:0000313" key="3">
    <source>
        <dbReference type="Proteomes" id="UP000321567"/>
    </source>
</evidence>
<keyword evidence="1" id="KW-1133">Transmembrane helix</keyword>
<keyword evidence="1" id="KW-0472">Membrane</keyword>
<feature type="transmembrane region" description="Helical" evidence="1">
    <location>
        <begin position="47"/>
        <end position="67"/>
    </location>
</feature>
<feature type="transmembrane region" description="Helical" evidence="1">
    <location>
        <begin position="238"/>
        <end position="259"/>
    </location>
</feature>
<evidence type="ECO:0000256" key="1">
    <source>
        <dbReference type="SAM" id="Phobius"/>
    </source>
</evidence>
<dbReference type="AlphaFoldDB" id="A0A512H5F1"/>
<feature type="transmembrane region" description="Helical" evidence="1">
    <location>
        <begin position="271"/>
        <end position="297"/>
    </location>
</feature>
<sequence>MLRTLPHAAVAGLAGILMFASFLYVPVLGVLITQASILPLLGVGLRFGLPTVLVGAGVALGGAVIALPLAMAPVLTLLDLLPAVLVTSLALRPAPGGGDQGGPAAWYPPGRVLAWLSVASLGLLALFAVGMPPSEQGLQHQVATMVQAALDTVLAAAPADTRAQVVASMPVYLPGVFLATWVVRIALCAMVAQRLLSRRKMARRPTPVYGALDLPSWSVGLFVAAGVAGVVLGGDGGYLAANALLGLSVPLMAMGLVLVHNAARALPHPGIALGAFYATMVLGSTLALAAVVAAGLVEVMIKRGWFQGQASRG</sequence>
<comment type="caution">
    <text evidence="2">The sequence shown here is derived from an EMBL/GenBank/DDBJ whole genome shotgun (WGS) entry which is preliminary data.</text>
</comment>
<feature type="transmembrane region" description="Helical" evidence="1">
    <location>
        <begin position="208"/>
        <end position="232"/>
    </location>
</feature>
<protein>
    <recommendedName>
        <fullName evidence="4">DUF2232 domain-containing protein</fullName>
    </recommendedName>
</protein>
<proteinExistence type="predicted"/>
<keyword evidence="3" id="KW-1185">Reference proteome</keyword>
<dbReference type="EMBL" id="BJZO01000013">
    <property type="protein sequence ID" value="GEO80667.1"/>
    <property type="molecule type" value="Genomic_DNA"/>
</dbReference>
<keyword evidence="1" id="KW-0812">Transmembrane</keyword>
<evidence type="ECO:0000313" key="2">
    <source>
        <dbReference type="EMBL" id="GEO80667.1"/>
    </source>
</evidence>
<evidence type="ECO:0008006" key="4">
    <source>
        <dbReference type="Google" id="ProtNLM"/>
    </source>
</evidence>
<organism evidence="2 3">
    <name type="scientific">Pararhodospirillum oryzae</name>
    <dbReference type="NCBI Taxonomy" id="478448"/>
    <lineage>
        <taxon>Bacteria</taxon>
        <taxon>Pseudomonadati</taxon>
        <taxon>Pseudomonadota</taxon>
        <taxon>Alphaproteobacteria</taxon>
        <taxon>Rhodospirillales</taxon>
        <taxon>Rhodospirillaceae</taxon>
        <taxon>Pararhodospirillum</taxon>
    </lineage>
</organism>
<feature type="transmembrane region" description="Helical" evidence="1">
    <location>
        <begin position="74"/>
        <end position="92"/>
    </location>
</feature>
<dbReference type="RefSeq" id="WP_147162719.1">
    <property type="nucleotide sequence ID" value="NZ_BJZO01000013.1"/>
</dbReference>
<gene>
    <name evidence="2" type="ORF">ROR02_07980</name>
</gene>
<reference evidence="2 3" key="1">
    <citation type="submission" date="2019-07" db="EMBL/GenBank/DDBJ databases">
        <title>Whole genome shotgun sequence of Rhodospirillum oryzae NBRC 107573.</title>
        <authorList>
            <person name="Hosoyama A."/>
            <person name="Uohara A."/>
            <person name="Ohji S."/>
            <person name="Ichikawa N."/>
        </authorList>
    </citation>
    <scope>NUCLEOTIDE SEQUENCE [LARGE SCALE GENOMIC DNA]</scope>
    <source>
        <strain evidence="2 3">NBRC 107573</strain>
    </source>
</reference>
<accession>A0A512H5F1</accession>
<feature type="transmembrane region" description="Helical" evidence="1">
    <location>
        <begin position="12"/>
        <end position="35"/>
    </location>
</feature>
<feature type="transmembrane region" description="Helical" evidence="1">
    <location>
        <begin position="112"/>
        <end position="130"/>
    </location>
</feature>
<feature type="transmembrane region" description="Helical" evidence="1">
    <location>
        <begin position="171"/>
        <end position="196"/>
    </location>
</feature>
<name>A0A512H5F1_9PROT</name>
<dbReference type="Proteomes" id="UP000321567">
    <property type="component" value="Unassembled WGS sequence"/>
</dbReference>
<dbReference type="OrthoDB" id="7335270at2"/>